<dbReference type="SUPFAM" id="SSF56112">
    <property type="entry name" value="Protein kinase-like (PK-like)"/>
    <property type="match status" value="1"/>
</dbReference>
<evidence type="ECO:0000256" key="2">
    <source>
        <dbReference type="ARBA" id="ARBA00022741"/>
    </source>
</evidence>
<keyword evidence="2" id="KW-0547">Nucleotide-binding</keyword>
<feature type="domain" description="Protein kinase" evidence="6">
    <location>
        <begin position="396"/>
        <end position="680"/>
    </location>
</feature>
<dbReference type="InterPro" id="IPR011009">
    <property type="entry name" value="Kinase-like_dom_sf"/>
</dbReference>
<sequence length="738" mass="85492">MSKTFELQNNLRVEINHNDLTAKVITSPKVSGTVIVPRYAINEEKKIFKIISIGDSAFENAKFDSLLFPEDSEVESFEGSTFFHSEFEKLQFPPKLQKISKRWCSCAKYLKYIEISPKNKFFPVIDNTFIATKSDTSSKDFDVLVFCLRDAKYFRIPSYIKEIRPNAIEYCSKLKSITFDPKSSLETLPSSSIKYNNVLESIVIAPSVKYVESSNISSNYKLKFVEFLSDYIKFNYNCFQCCNDDLVISFPNAKKIEFSEGAMKNLGKRAKLKIREGAELVGDGLPQIQSRIIFIEATKISSEKIEKKSVTMSVKKKEEELSDKEKRGEEESRYKRCLKHIQFLESRLRRYEDVVPFDPNSKSYDDEERSNYDDEEKEKKNENQNIFIDDEDESHHRFISKIGEGATSTTYKVINELTGEELCKKVLKAEEGKTTFKDVQNIYKEFEVLVRMSHPSICKCIGMNPQEKLNNNEDDKKDNSDDEEIAIKSKFSPKTESKPNTTIAIFLKYHPMNLRECLERDILNNTLKAKLVVEIAFGMLHIHEHGMIHRDLKLENVMINYIFEAQLIDFGLVHVDEMKNTMESMTKGVGTFAYMSPEMSKEEDYDNKTDVYSFGVLLWVLFTRRFPKQSLKEKLNNKPLTFPQPSSSISSFCIELIKKCMLFEAKKRPSFAEIVEEMFEQSFKLAEGVDSEIVLHRFRTLNRFRSLNKRTDISAEISPSKRPKKSSKLKFKPNIKPV</sequence>
<dbReference type="PANTHER" id="PTHR44329">
    <property type="entry name" value="SERINE/THREONINE-PROTEIN KINASE TNNI3K-RELATED"/>
    <property type="match status" value="1"/>
</dbReference>
<gene>
    <name evidence="7" type="ORF">M9Y10_039396</name>
</gene>
<evidence type="ECO:0000313" key="7">
    <source>
        <dbReference type="EMBL" id="KAK8888329.1"/>
    </source>
</evidence>
<dbReference type="Gene3D" id="3.80.10.10">
    <property type="entry name" value="Ribonuclease Inhibitor"/>
    <property type="match status" value="1"/>
</dbReference>
<accession>A0ABR2KB31</accession>
<dbReference type="InterPro" id="IPR008271">
    <property type="entry name" value="Ser/Thr_kinase_AS"/>
</dbReference>
<feature type="compositionally biased region" description="Basic residues" evidence="5">
    <location>
        <begin position="721"/>
        <end position="738"/>
    </location>
</feature>
<proteinExistence type="predicted"/>
<keyword evidence="1" id="KW-0808">Transferase</keyword>
<evidence type="ECO:0000256" key="5">
    <source>
        <dbReference type="SAM" id="MobiDB-lite"/>
    </source>
</evidence>
<organism evidence="7 8">
    <name type="scientific">Tritrichomonas musculus</name>
    <dbReference type="NCBI Taxonomy" id="1915356"/>
    <lineage>
        <taxon>Eukaryota</taxon>
        <taxon>Metamonada</taxon>
        <taxon>Parabasalia</taxon>
        <taxon>Tritrichomonadida</taxon>
        <taxon>Tritrichomonadidae</taxon>
        <taxon>Tritrichomonas</taxon>
    </lineage>
</organism>
<keyword evidence="4" id="KW-0067">ATP-binding</keyword>
<keyword evidence="3" id="KW-0418">Kinase</keyword>
<evidence type="ECO:0000256" key="4">
    <source>
        <dbReference type="ARBA" id="ARBA00022840"/>
    </source>
</evidence>
<name>A0ABR2KB31_9EUKA</name>
<dbReference type="PROSITE" id="PS00108">
    <property type="entry name" value="PROTEIN_KINASE_ST"/>
    <property type="match status" value="1"/>
</dbReference>
<reference evidence="7 8" key="1">
    <citation type="submission" date="2024-04" db="EMBL/GenBank/DDBJ databases">
        <title>Tritrichomonas musculus Genome.</title>
        <authorList>
            <person name="Alves-Ferreira E."/>
            <person name="Grigg M."/>
            <person name="Lorenzi H."/>
            <person name="Galac M."/>
        </authorList>
    </citation>
    <scope>NUCLEOTIDE SEQUENCE [LARGE SCALE GENOMIC DNA]</scope>
    <source>
        <strain evidence="7 8">EAF2021</strain>
    </source>
</reference>
<dbReference type="Pfam" id="PF13306">
    <property type="entry name" value="LRR_5"/>
    <property type="match status" value="2"/>
</dbReference>
<dbReference type="Proteomes" id="UP001470230">
    <property type="component" value="Unassembled WGS sequence"/>
</dbReference>
<dbReference type="Gene3D" id="3.30.200.20">
    <property type="entry name" value="Phosphorylase Kinase, domain 1"/>
    <property type="match status" value="1"/>
</dbReference>
<dbReference type="EMBL" id="JAPFFF010000006">
    <property type="protein sequence ID" value="KAK8888329.1"/>
    <property type="molecule type" value="Genomic_DNA"/>
</dbReference>
<evidence type="ECO:0000256" key="1">
    <source>
        <dbReference type="ARBA" id="ARBA00022679"/>
    </source>
</evidence>
<protein>
    <recommendedName>
        <fullName evidence="6">Protein kinase domain-containing protein</fullName>
    </recommendedName>
</protein>
<dbReference type="PROSITE" id="PS50011">
    <property type="entry name" value="PROTEIN_KINASE_DOM"/>
    <property type="match status" value="1"/>
</dbReference>
<dbReference type="Gene3D" id="1.10.510.10">
    <property type="entry name" value="Transferase(Phosphotransferase) domain 1"/>
    <property type="match status" value="1"/>
</dbReference>
<dbReference type="Pfam" id="PF00069">
    <property type="entry name" value="Pkinase"/>
    <property type="match status" value="1"/>
</dbReference>
<dbReference type="SMART" id="SM00220">
    <property type="entry name" value="S_TKc"/>
    <property type="match status" value="1"/>
</dbReference>
<dbReference type="PANTHER" id="PTHR44329:SF288">
    <property type="entry name" value="MITOGEN-ACTIVATED PROTEIN KINASE KINASE KINASE 20"/>
    <property type="match status" value="1"/>
</dbReference>
<comment type="caution">
    <text evidence="7">The sequence shown here is derived from an EMBL/GenBank/DDBJ whole genome shotgun (WGS) entry which is preliminary data.</text>
</comment>
<keyword evidence="8" id="KW-1185">Reference proteome</keyword>
<feature type="region of interest" description="Disordered" evidence="5">
    <location>
        <begin position="359"/>
        <end position="390"/>
    </location>
</feature>
<evidence type="ECO:0000259" key="6">
    <source>
        <dbReference type="PROSITE" id="PS50011"/>
    </source>
</evidence>
<dbReference type="InterPro" id="IPR032675">
    <property type="entry name" value="LRR_dom_sf"/>
</dbReference>
<dbReference type="InterPro" id="IPR051681">
    <property type="entry name" value="Ser/Thr_Kinases-Pseudokinases"/>
</dbReference>
<feature type="region of interest" description="Disordered" evidence="5">
    <location>
        <begin position="716"/>
        <end position="738"/>
    </location>
</feature>
<feature type="compositionally biased region" description="Basic and acidic residues" evidence="5">
    <location>
        <begin position="369"/>
        <end position="382"/>
    </location>
</feature>
<dbReference type="InterPro" id="IPR000719">
    <property type="entry name" value="Prot_kinase_dom"/>
</dbReference>
<evidence type="ECO:0000256" key="3">
    <source>
        <dbReference type="ARBA" id="ARBA00022777"/>
    </source>
</evidence>
<evidence type="ECO:0000313" key="8">
    <source>
        <dbReference type="Proteomes" id="UP001470230"/>
    </source>
</evidence>
<dbReference type="InterPro" id="IPR026906">
    <property type="entry name" value="LRR_5"/>
</dbReference>